<gene>
    <name evidence="1" type="ORF">M153_4530001107</name>
</gene>
<organism evidence="1 2">
    <name type="scientific">Pseudoloma neurophilia</name>
    <dbReference type="NCBI Taxonomy" id="146866"/>
    <lineage>
        <taxon>Eukaryota</taxon>
        <taxon>Fungi</taxon>
        <taxon>Fungi incertae sedis</taxon>
        <taxon>Microsporidia</taxon>
        <taxon>Pseudoloma</taxon>
    </lineage>
</organism>
<protein>
    <submittedName>
        <fullName evidence="1">Uncharacterized protein</fullName>
    </submittedName>
</protein>
<dbReference type="AlphaFoldDB" id="A0A0R0LXC7"/>
<evidence type="ECO:0000313" key="2">
    <source>
        <dbReference type="Proteomes" id="UP000051530"/>
    </source>
</evidence>
<keyword evidence="2" id="KW-1185">Reference proteome</keyword>
<dbReference type="Proteomes" id="UP000051530">
    <property type="component" value="Unassembled WGS sequence"/>
</dbReference>
<accession>A0A0R0LXC7</accession>
<sequence>MCPEIDQFFKLKFYWPKTNFIKKGKLKVPFVAKSNNLSNQKYFFMFQKNYQVIP</sequence>
<name>A0A0R0LXC7_9MICR</name>
<dbReference type="VEuPathDB" id="MicrosporidiaDB:M153_4530001107"/>
<reference evidence="1 2" key="1">
    <citation type="submission" date="2015-07" db="EMBL/GenBank/DDBJ databases">
        <title>The genome of Pseudoloma neurophilia, a relevant intracellular parasite of the zebrafish.</title>
        <authorList>
            <person name="Ndikumana S."/>
            <person name="Pelin A."/>
            <person name="Sanders J."/>
            <person name="Corradi N."/>
        </authorList>
    </citation>
    <scope>NUCLEOTIDE SEQUENCE [LARGE SCALE GENOMIC DNA]</scope>
    <source>
        <strain evidence="1 2">MK1</strain>
    </source>
</reference>
<proteinExistence type="predicted"/>
<evidence type="ECO:0000313" key="1">
    <source>
        <dbReference type="EMBL" id="KRH93981.1"/>
    </source>
</evidence>
<comment type="caution">
    <text evidence="1">The sequence shown here is derived from an EMBL/GenBank/DDBJ whole genome shotgun (WGS) entry which is preliminary data.</text>
</comment>
<dbReference type="EMBL" id="LGUB01000163">
    <property type="protein sequence ID" value="KRH93981.1"/>
    <property type="molecule type" value="Genomic_DNA"/>
</dbReference>